<evidence type="ECO:0000313" key="7">
    <source>
        <dbReference type="Proteomes" id="UP001201163"/>
    </source>
</evidence>
<dbReference type="GO" id="GO:0043495">
    <property type="term" value="F:protein-membrane adaptor activity"/>
    <property type="evidence" value="ECO:0007669"/>
    <property type="project" value="TreeGrafter"/>
</dbReference>
<evidence type="ECO:0000256" key="3">
    <source>
        <dbReference type="ARBA" id="ARBA00022989"/>
    </source>
</evidence>
<dbReference type="PANTHER" id="PTHR12911">
    <property type="entry name" value="SAD1/UNC-84-LIKE PROTEIN-RELATED"/>
    <property type="match status" value="1"/>
</dbReference>
<feature type="domain" description="SUN" evidence="5">
    <location>
        <begin position="157"/>
        <end position="340"/>
    </location>
</feature>
<dbReference type="Pfam" id="PF07738">
    <property type="entry name" value="Sad1_UNC"/>
    <property type="match status" value="2"/>
</dbReference>
<organism evidence="6 7">
    <name type="scientific">Lactarius akahatsu</name>
    <dbReference type="NCBI Taxonomy" id="416441"/>
    <lineage>
        <taxon>Eukaryota</taxon>
        <taxon>Fungi</taxon>
        <taxon>Dikarya</taxon>
        <taxon>Basidiomycota</taxon>
        <taxon>Agaricomycotina</taxon>
        <taxon>Agaricomycetes</taxon>
        <taxon>Russulales</taxon>
        <taxon>Russulaceae</taxon>
        <taxon>Lactarius</taxon>
    </lineage>
</organism>
<dbReference type="AlphaFoldDB" id="A0AAD4L8R9"/>
<evidence type="ECO:0000313" key="6">
    <source>
        <dbReference type="EMBL" id="KAH8978553.1"/>
    </source>
</evidence>
<dbReference type="GO" id="GO:0034993">
    <property type="term" value="C:meiotic nuclear membrane microtubule tethering complex"/>
    <property type="evidence" value="ECO:0007669"/>
    <property type="project" value="TreeGrafter"/>
</dbReference>
<dbReference type="PANTHER" id="PTHR12911:SF8">
    <property type="entry name" value="KLAROID PROTEIN-RELATED"/>
    <property type="match status" value="1"/>
</dbReference>
<dbReference type="InterPro" id="IPR012919">
    <property type="entry name" value="SUN_dom"/>
</dbReference>
<evidence type="ECO:0000256" key="1">
    <source>
        <dbReference type="ARBA" id="ARBA00004370"/>
    </source>
</evidence>
<proteinExistence type="predicted"/>
<dbReference type="Gene3D" id="2.60.120.260">
    <property type="entry name" value="Galactose-binding domain-like"/>
    <property type="match status" value="1"/>
</dbReference>
<keyword evidence="4" id="KW-0472">Membrane</keyword>
<dbReference type="PROSITE" id="PS51469">
    <property type="entry name" value="SUN"/>
    <property type="match status" value="1"/>
</dbReference>
<evidence type="ECO:0000256" key="2">
    <source>
        <dbReference type="ARBA" id="ARBA00022692"/>
    </source>
</evidence>
<keyword evidence="2" id="KW-0812">Transmembrane</keyword>
<evidence type="ECO:0000256" key="4">
    <source>
        <dbReference type="ARBA" id="ARBA00023136"/>
    </source>
</evidence>
<comment type="caution">
    <text evidence="6">The sequence shown here is derived from an EMBL/GenBank/DDBJ whole genome shotgun (WGS) entry which is preliminary data.</text>
</comment>
<keyword evidence="7" id="KW-1185">Reference proteome</keyword>
<gene>
    <name evidence="6" type="ORF">EDB92DRAFT_1909107</name>
</gene>
<dbReference type="InterPro" id="IPR045119">
    <property type="entry name" value="SUN1-5"/>
</dbReference>
<dbReference type="Proteomes" id="UP001201163">
    <property type="component" value="Unassembled WGS sequence"/>
</dbReference>
<evidence type="ECO:0000259" key="5">
    <source>
        <dbReference type="PROSITE" id="PS51469"/>
    </source>
</evidence>
<keyword evidence="3" id="KW-1133">Transmembrane helix</keyword>
<accession>A0AAD4L8R9</accession>
<comment type="subcellular location">
    <subcellularLocation>
        <location evidence="1">Membrane</location>
    </subcellularLocation>
</comment>
<sequence length="343" mass="37914">MPFTWFSGIFKPTQQIQLDRQTRFGRQRFLTEQTPVTPSSISRRRTRLGSFFNGVGGISKGVHSETNRTWPPWIKALTFSILIGLWAVCASSADFSFELSSPSSLPFAFRIFTHRFDVFSNCRLPASFTWGRYTAELRLGSRSTVLSTFDYASLSVGGKAIEALTSVTYTPLARKDYAALRRIFLRDHRLDHSPAAALTDGIDPGQCWAFHGDSGQLGIQLAKAIRVTTLTVGHTNMSSTTSAPKGFVLWGLKPVDSDFCAEFGGVGPPQLNFGSTLCGVRLLSGIYDPSNSQLYQNFTVDPSTPYYANSFDNIIVQIVGNWGHPGFTCIYRIQVYGEVPNLS</sequence>
<reference evidence="6" key="1">
    <citation type="submission" date="2022-01" db="EMBL/GenBank/DDBJ databases">
        <title>Comparative genomics reveals a dynamic genome evolution in the ectomycorrhizal milk-cap (Lactarius) mushrooms.</title>
        <authorList>
            <consortium name="DOE Joint Genome Institute"/>
            <person name="Lebreton A."/>
            <person name="Tang N."/>
            <person name="Kuo A."/>
            <person name="LaButti K."/>
            <person name="Drula E."/>
            <person name="Barry K."/>
            <person name="Clum A."/>
            <person name="Lipzen A."/>
            <person name="Mousain D."/>
            <person name="Ng V."/>
            <person name="Wang R."/>
            <person name="Wang X."/>
            <person name="Dai Y."/>
            <person name="Henrissat B."/>
            <person name="Grigoriev I.V."/>
            <person name="Guerin-Laguette A."/>
            <person name="Yu F."/>
            <person name="Martin F.M."/>
        </authorList>
    </citation>
    <scope>NUCLEOTIDE SEQUENCE</scope>
    <source>
        <strain evidence="6">QP</strain>
    </source>
</reference>
<dbReference type="EMBL" id="JAKELL010000218">
    <property type="protein sequence ID" value="KAH8978553.1"/>
    <property type="molecule type" value="Genomic_DNA"/>
</dbReference>
<protein>
    <recommendedName>
        <fullName evidence="5">SUN domain-containing protein</fullName>
    </recommendedName>
</protein>
<name>A0AAD4L8R9_9AGAM</name>